<dbReference type="EMBL" id="QWEZ01000002">
    <property type="protein sequence ID" value="RRJ82898.1"/>
    <property type="molecule type" value="Genomic_DNA"/>
</dbReference>
<gene>
    <name evidence="9" type="ORF">D0544_13695</name>
</gene>
<keyword evidence="6" id="KW-0812">Transmembrane</keyword>
<evidence type="ECO:0000313" key="10">
    <source>
        <dbReference type="Proteomes" id="UP000280792"/>
    </source>
</evidence>
<dbReference type="FunFam" id="1.10.287.950:FF:000001">
    <property type="entry name" value="Methyl-accepting chemotaxis sensory transducer"/>
    <property type="match status" value="1"/>
</dbReference>
<dbReference type="Gene3D" id="1.10.287.950">
    <property type="entry name" value="Methyl-accepting chemotaxis protein"/>
    <property type="match status" value="1"/>
</dbReference>
<comment type="subcellular location">
    <subcellularLocation>
        <location evidence="1">Membrane</location>
    </subcellularLocation>
</comment>
<dbReference type="Pfam" id="PF00672">
    <property type="entry name" value="HAMP"/>
    <property type="match status" value="1"/>
</dbReference>
<dbReference type="Pfam" id="PF00015">
    <property type="entry name" value="MCPsignal"/>
    <property type="match status" value="1"/>
</dbReference>
<evidence type="ECO:0000259" key="8">
    <source>
        <dbReference type="PROSITE" id="PS50885"/>
    </source>
</evidence>
<keyword evidence="5" id="KW-0175">Coiled coil</keyword>
<evidence type="ECO:0000256" key="5">
    <source>
        <dbReference type="SAM" id="Coils"/>
    </source>
</evidence>
<reference evidence="9 10" key="1">
    <citation type="submission" date="2018-08" db="EMBL/GenBank/DDBJ databases">
        <authorList>
            <person name="Khan S.A."/>
        </authorList>
    </citation>
    <scope>NUCLEOTIDE SEQUENCE [LARGE SCALE GENOMIC DNA]</scope>
    <source>
        <strain evidence="9 10">GTF-13</strain>
    </source>
</reference>
<dbReference type="InterPro" id="IPR003660">
    <property type="entry name" value="HAMP_dom"/>
</dbReference>
<reference evidence="9 10" key="2">
    <citation type="submission" date="2018-12" db="EMBL/GenBank/DDBJ databases">
        <title>Simiduia agarivorans gen. nov., sp. nov., a marine, agarolytic bacterium isolated from shallow coastal water from Keelung, Taiwan.</title>
        <authorList>
            <person name="Shieh W.Y."/>
        </authorList>
    </citation>
    <scope>NUCLEOTIDE SEQUENCE [LARGE SCALE GENOMIC DNA]</scope>
    <source>
        <strain evidence="9 10">GTF-13</strain>
    </source>
</reference>
<name>A0A3P3VLZ3_9GAMM</name>
<feature type="domain" description="Methyl-accepting transducer" evidence="7">
    <location>
        <begin position="286"/>
        <end position="522"/>
    </location>
</feature>
<dbReference type="GO" id="GO:0006935">
    <property type="term" value="P:chemotaxis"/>
    <property type="evidence" value="ECO:0007669"/>
    <property type="project" value="UniProtKB-ARBA"/>
</dbReference>
<evidence type="ECO:0000256" key="2">
    <source>
        <dbReference type="ARBA" id="ARBA00023224"/>
    </source>
</evidence>
<evidence type="ECO:0000256" key="1">
    <source>
        <dbReference type="ARBA" id="ARBA00004370"/>
    </source>
</evidence>
<dbReference type="CDD" id="cd06225">
    <property type="entry name" value="HAMP"/>
    <property type="match status" value="1"/>
</dbReference>
<sequence length="559" mass="60476">MQHFYDLKIGKKIGSIIAVLLVLLAISSVYGISKMRLIGHELQAVQNEDMPLIELISDITTKQLEKAIRIEKAMRIAGITAAEETVPGLHRQITELASEIDHEIKQGEQIVATAKTHALSQELLVELEAIEQSMLAAEKEHRAYEQKVEPMMMKLTRGEAVTDSEVIALEHAQSQINEHLQKVLVSVEKMTDHTLEKVHHDEEAGLKGMVMIGLLSALFGLAFGVMVTRAITKPLAQAVDATERLAQGDLTVQIDVRSKDETGQLLHAMQVMSHKLLDMVSQIAAGTEQLSGATNEVATITTQSAKSIELQTEQLNQTSVAMNEMSATVRDVARNATEAADSTTTADAEARKGEEVVSQVNASIQELAHSIEESRDAITRLGEQTENVDTILEVITSIAAQTNLLALNAAIEAARAGEQGRGFAVVADEVRTLASRTQESTTSIQEMISGLKAEARGSVEAMNRGYEKATQAVDLSRQASTALTEITRSVDLITDMNNQIASAAEQQSAVAEQVNQSISIINESEHDAEAGAQQVAVATEELAQLAENLKSLVQEFKVA</sequence>
<comment type="similarity">
    <text evidence="3">Belongs to the methyl-accepting chemotaxis (MCP) protein family.</text>
</comment>
<feature type="coiled-coil region" evidence="5">
    <location>
        <begin position="120"/>
        <end position="147"/>
    </location>
</feature>
<proteinExistence type="inferred from homology"/>
<dbReference type="RefSeq" id="WP_125017067.1">
    <property type="nucleotide sequence ID" value="NZ_QWEZ01000002.1"/>
</dbReference>
<evidence type="ECO:0000313" key="9">
    <source>
        <dbReference type="EMBL" id="RRJ82898.1"/>
    </source>
</evidence>
<accession>A0A3P3VLZ3</accession>
<evidence type="ECO:0000259" key="7">
    <source>
        <dbReference type="PROSITE" id="PS50111"/>
    </source>
</evidence>
<dbReference type="Pfam" id="PF12729">
    <property type="entry name" value="4HB_MCP_1"/>
    <property type="match status" value="1"/>
</dbReference>
<dbReference type="InterPro" id="IPR004089">
    <property type="entry name" value="MCPsignal_dom"/>
</dbReference>
<evidence type="ECO:0000256" key="4">
    <source>
        <dbReference type="PROSITE-ProRule" id="PRU00284"/>
    </source>
</evidence>
<feature type="transmembrane region" description="Helical" evidence="6">
    <location>
        <begin position="13"/>
        <end position="32"/>
    </location>
</feature>
<dbReference type="PROSITE" id="PS50111">
    <property type="entry name" value="CHEMOTAXIS_TRANSDUC_2"/>
    <property type="match status" value="1"/>
</dbReference>
<keyword evidence="2 4" id="KW-0807">Transducer</keyword>
<dbReference type="GO" id="GO:0007165">
    <property type="term" value="P:signal transduction"/>
    <property type="evidence" value="ECO:0007669"/>
    <property type="project" value="UniProtKB-KW"/>
</dbReference>
<evidence type="ECO:0000256" key="6">
    <source>
        <dbReference type="SAM" id="Phobius"/>
    </source>
</evidence>
<keyword evidence="6" id="KW-1133">Transmembrane helix</keyword>
<dbReference type="SUPFAM" id="SSF58104">
    <property type="entry name" value="Methyl-accepting chemotaxis protein (MCP) signaling domain"/>
    <property type="match status" value="1"/>
</dbReference>
<dbReference type="AlphaFoldDB" id="A0A3P3VLZ3"/>
<dbReference type="GO" id="GO:0016020">
    <property type="term" value="C:membrane"/>
    <property type="evidence" value="ECO:0007669"/>
    <property type="project" value="UniProtKB-SubCell"/>
</dbReference>
<evidence type="ECO:0000256" key="3">
    <source>
        <dbReference type="ARBA" id="ARBA00029447"/>
    </source>
</evidence>
<dbReference type="InterPro" id="IPR024478">
    <property type="entry name" value="HlyB_4HB_MCP"/>
</dbReference>
<organism evidence="9 10">
    <name type="scientific">Aestuariirhabdus litorea</name>
    <dbReference type="NCBI Taxonomy" id="2528527"/>
    <lineage>
        <taxon>Bacteria</taxon>
        <taxon>Pseudomonadati</taxon>
        <taxon>Pseudomonadota</taxon>
        <taxon>Gammaproteobacteria</taxon>
        <taxon>Oceanospirillales</taxon>
        <taxon>Aestuariirhabdaceae</taxon>
        <taxon>Aestuariirhabdus</taxon>
    </lineage>
</organism>
<keyword evidence="10" id="KW-1185">Reference proteome</keyword>
<dbReference type="Proteomes" id="UP000280792">
    <property type="component" value="Unassembled WGS sequence"/>
</dbReference>
<keyword evidence="6" id="KW-0472">Membrane</keyword>
<dbReference type="PANTHER" id="PTHR32089">
    <property type="entry name" value="METHYL-ACCEPTING CHEMOTAXIS PROTEIN MCPB"/>
    <property type="match status" value="1"/>
</dbReference>
<dbReference type="SMART" id="SM00283">
    <property type="entry name" value="MA"/>
    <property type="match status" value="1"/>
</dbReference>
<dbReference type="SMART" id="SM00304">
    <property type="entry name" value="HAMP"/>
    <property type="match status" value="2"/>
</dbReference>
<dbReference type="PROSITE" id="PS50885">
    <property type="entry name" value="HAMP"/>
    <property type="match status" value="1"/>
</dbReference>
<comment type="caution">
    <text evidence="9">The sequence shown here is derived from an EMBL/GenBank/DDBJ whole genome shotgun (WGS) entry which is preliminary data.</text>
</comment>
<feature type="domain" description="HAMP" evidence="8">
    <location>
        <begin position="229"/>
        <end position="281"/>
    </location>
</feature>
<dbReference type="CDD" id="cd11386">
    <property type="entry name" value="MCP_signal"/>
    <property type="match status" value="1"/>
</dbReference>
<dbReference type="PANTHER" id="PTHR32089:SF120">
    <property type="entry name" value="METHYL-ACCEPTING CHEMOTAXIS PROTEIN TLPQ"/>
    <property type="match status" value="1"/>
</dbReference>
<protein>
    <submittedName>
        <fullName evidence="9">Methyl-accepting chemotaxis protein</fullName>
    </submittedName>
</protein>